<feature type="compositionally biased region" description="Polar residues" evidence="1">
    <location>
        <begin position="33"/>
        <end position="49"/>
    </location>
</feature>
<gene>
    <name evidence="2" type="ORF">EJ08DRAFT_485014</name>
</gene>
<proteinExistence type="predicted"/>
<accession>A0A9P4NHJ5</accession>
<keyword evidence="3" id="KW-1185">Reference proteome</keyword>
<name>A0A9P4NHJ5_9PEZI</name>
<comment type="caution">
    <text evidence="2">The sequence shown here is derived from an EMBL/GenBank/DDBJ whole genome shotgun (WGS) entry which is preliminary data.</text>
</comment>
<dbReference type="Proteomes" id="UP000800235">
    <property type="component" value="Unassembled WGS sequence"/>
</dbReference>
<evidence type="ECO:0000256" key="1">
    <source>
        <dbReference type="SAM" id="MobiDB-lite"/>
    </source>
</evidence>
<evidence type="ECO:0000313" key="2">
    <source>
        <dbReference type="EMBL" id="KAF2422123.1"/>
    </source>
</evidence>
<organism evidence="2 3">
    <name type="scientific">Tothia fuscella</name>
    <dbReference type="NCBI Taxonomy" id="1048955"/>
    <lineage>
        <taxon>Eukaryota</taxon>
        <taxon>Fungi</taxon>
        <taxon>Dikarya</taxon>
        <taxon>Ascomycota</taxon>
        <taxon>Pezizomycotina</taxon>
        <taxon>Dothideomycetes</taxon>
        <taxon>Pleosporomycetidae</taxon>
        <taxon>Venturiales</taxon>
        <taxon>Cylindrosympodiaceae</taxon>
        <taxon>Tothia</taxon>
    </lineage>
</organism>
<protein>
    <submittedName>
        <fullName evidence="2">Uncharacterized protein</fullName>
    </submittedName>
</protein>
<reference evidence="2" key="1">
    <citation type="journal article" date="2020" name="Stud. Mycol.">
        <title>101 Dothideomycetes genomes: a test case for predicting lifestyles and emergence of pathogens.</title>
        <authorList>
            <person name="Haridas S."/>
            <person name="Albert R."/>
            <person name="Binder M."/>
            <person name="Bloem J."/>
            <person name="Labutti K."/>
            <person name="Salamov A."/>
            <person name="Andreopoulos B."/>
            <person name="Baker S."/>
            <person name="Barry K."/>
            <person name="Bills G."/>
            <person name="Bluhm B."/>
            <person name="Cannon C."/>
            <person name="Castanera R."/>
            <person name="Culley D."/>
            <person name="Daum C."/>
            <person name="Ezra D."/>
            <person name="Gonzalez J."/>
            <person name="Henrissat B."/>
            <person name="Kuo A."/>
            <person name="Liang C."/>
            <person name="Lipzen A."/>
            <person name="Lutzoni F."/>
            <person name="Magnuson J."/>
            <person name="Mondo S."/>
            <person name="Nolan M."/>
            <person name="Ohm R."/>
            <person name="Pangilinan J."/>
            <person name="Park H.-J."/>
            <person name="Ramirez L."/>
            <person name="Alfaro M."/>
            <person name="Sun H."/>
            <person name="Tritt A."/>
            <person name="Yoshinaga Y."/>
            <person name="Zwiers L.-H."/>
            <person name="Turgeon B."/>
            <person name="Goodwin S."/>
            <person name="Spatafora J."/>
            <person name="Crous P."/>
            <person name="Grigoriev I."/>
        </authorList>
    </citation>
    <scope>NUCLEOTIDE SEQUENCE</scope>
    <source>
        <strain evidence="2">CBS 130266</strain>
    </source>
</reference>
<evidence type="ECO:0000313" key="3">
    <source>
        <dbReference type="Proteomes" id="UP000800235"/>
    </source>
</evidence>
<dbReference type="AlphaFoldDB" id="A0A9P4NHJ5"/>
<sequence>MLCLAIKSLPASPEADAHYISRHAPKLVAQEADGNQTSPTSPEADSQAISGHAPESVVQEAVACSHRLAIADATASSFSRGDSQAIFGHAPKVVQGAVALLPITPLPEETHKLLPDMRLSQLFKKQSLVAIAGVIASQISSSFSRGRLTSYRRRRVQVSCSKQLLVVSVAPLPNLSIKTKQLRASGRPFCKSSGTLQKLEPRLWWMRK</sequence>
<dbReference type="EMBL" id="MU007093">
    <property type="protein sequence ID" value="KAF2422123.1"/>
    <property type="molecule type" value="Genomic_DNA"/>
</dbReference>
<feature type="region of interest" description="Disordered" evidence="1">
    <location>
        <begin position="31"/>
        <end position="52"/>
    </location>
</feature>